<accession>A0A3N4R7N3</accession>
<dbReference type="Proteomes" id="UP000267408">
    <property type="component" value="Unassembled WGS sequence"/>
</dbReference>
<evidence type="ECO:0000313" key="4">
    <source>
        <dbReference type="EMBL" id="RPE26985.1"/>
    </source>
</evidence>
<dbReference type="InterPro" id="IPR004370">
    <property type="entry name" value="4-OT-like_dom"/>
</dbReference>
<name>A0A3N4R7N3_9ACTN</name>
<evidence type="ECO:0000259" key="2">
    <source>
        <dbReference type="Pfam" id="PF01361"/>
    </source>
</evidence>
<dbReference type="SUPFAM" id="SSF55331">
    <property type="entry name" value="Tautomerase/MIF"/>
    <property type="match status" value="1"/>
</dbReference>
<dbReference type="RefSeq" id="WP_123564126.1">
    <property type="nucleotide sequence ID" value="NZ_JBEYIY010000023.1"/>
</dbReference>
<feature type="domain" description="4-oxalocrotonate tautomerase-like" evidence="2">
    <location>
        <begin position="2"/>
        <end position="57"/>
    </location>
</feature>
<protein>
    <submittedName>
        <fullName evidence="4">4-oxalocrotonate tautomerase</fullName>
    </submittedName>
</protein>
<dbReference type="Proteomes" id="UP000266906">
    <property type="component" value="Unassembled WGS sequence"/>
</dbReference>
<keyword evidence="1" id="KW-0413">Isomerase</keyword>
<dbReference type="Gene3D" id="3.30.429.10">
    <property type="entry name" value="Macrophage Migration Inhibitory Factor"/>
    <property type="match status" value="1"/>
</dbReference>
<evidence type="ECO:0000313" key="3">
    <source>
        <dbReference type="EMBL" id="ROR34005.1"/>
    </source>
</evidence>
<evidence type="ECO:0000313" key="5">
    <source>
        <dbReference type="Proteomes" id="UP000266906"/>
    </source>
</evidence>
<dbReference type="GO" id="GO:0016853">
    <property type="term" value="F:isomerase activity"/>
    <property type="evidence" value="ECO:0007669"/>
    <property type="project" value="UniProtKB-KW"/>
</dbReference>
<accession>A0A8G1U937</accession>
<dbReference type="OrthoDB" id="4965437at2"/>
<sequence>MPILTVTTWPNQTDEKCLELIEELTATVNRVTGAPFDKITVYIQEIAQNRWGEGGVLGTDPQFAELSRRRTGPAAPAGARA</sequence>
<gene>
    <name evidence="4" type="ORF">EDD38_7622</name>
    <name evidence="3" type="ORF">EDD39_7566</name>
</gene>
<keyword evidence="5" id="KW-1185">Reference proteome</keyword>
<dbReference type="InterPro" id="IPR014347">
    <property type="entry name" value="Tautomerase/MIF_sf"/>
</dbReference>
<reference evidence="5 6" key="1">
    <citation type="submission" date="2018-11" db="EMBL/GenBank/DDBJ databases">
        <title>Sequencing the genomes of 1000 actinobacteria strains.</title>
        <authorList>
            <person name="Klenk H.-P."/>
        </authorList>
    </citation>
    <scope>NUCLEOTIDE SEQUENCE [LARGE SCALE GENOMIC DNA]</scope>
    <source>
        <strain evidence="3 6">DSM 44780</strain>
        <strain evidence="4 5">DSM 44781</strain>
    </source>
</reference>
<proteinExistence type="predicted"/>
<evidence type="ECO:0000256" key="1">
    <source>
        <dbReference type="ARBA" id="ARBA00023235"/>
    </source>
</evidence>
<evidence type="ECO:0000313" key="6">
    <source>
        <dbReference type="Proteomes" id="UP000267408"/>
    </source>
</evidence>
<dbReference type="Pfam" id="PF01361">
    <property type="entry name" value="Tautomerase"/>
    <property type="match status" value="1"/>
</dbReference>
<dbReference type="EMBL" id="RKQG01000005">
    <property type="protein sequence ID" value="RPE26985.1"/>
    <property type="molecule type" value="Genomic_DNA"/>
</dbReference>
<dbReference type="AlphaFoldDB" id="A0A3N4R7N3"/>
<comment type="caution">
    <text evidence="4">The sequence shown here is derived from an EMBL/GenBank/DDBJ whole genome shotgun (WGS) entry which is preliminary data.</text>
</comment>
<dbReference type="EMBL" id="RJVJ01000004">
    <property type="protein sequence ID" value="ROR34005.1"/>
    <property type="molecule type" value="Genomic_DNA"/>
</dbReference>
<organism evidence="4 5">
    <name type="scientific">Kitasatospora cineracea</name>
    <dbReference type="NCBI Taxonomy" id="88074"/>
    <lineage>
        <taxon>Bacteria</taxon>
        <taxon>Bacillati</taxon>
        <taxon>Actinomycetota</taxon>
        <taxon>Actinomycetes</taxon>
        <taxon>Kitasatosporales</taxon>
        <taxon>Streptomycetaceae</taxon>
        <taxon>Kitasatospora</taxon>
    </lineage>
</organism>